<reference evidence="7 8" key="1">
    <citation type="submission" date="2023-11" db="EMBL/GenBank/DDBJ databases">
        <title>An acidophilic fungus is an integral part of prey digestion in a carnivorous sundew plant.</title>
        <authorList>
            <person name="Tsai I.J."/>
        </authorList>
    </citation>
    <scope>NUCLEOTIDE SEQUENCE [LARGE SCALE GENOMIC DNA]</scope>
    <source>
        <strain evidence="7">169a</strain>
    </source>
</reference>
<dbReference type="InterPro" id="IPR011650">
    <property type="entry name" value="Peptidase_M20_dimer"/>
</dbReference>
<gene>
    <name evidence="7" type="ORF">R9X50_00597900</name>
</gene>
<dbReference type="CDD" id="cd05652">
    <property type="entry name" value="M20_ArgE_DapE-like_fungal"/>
    <property type="match status" value="1"/>
</dbReference>
<evidence type="ECO:0000259" key="6">
    <source>
        <dbReference type="Pfam" id="PF07687"/>
    </source>
</evidence>
<evidence type="ECO:0000313" key="8">
    <source>
        <dbReference type="Proteomes" id="UP001303373"/>
    </source>
</evidence>
<evidence type="ECO:0000256" key="1">
    <source>
        <dbReference type="ARBA" id="ARBA00001947"/>
    </source>
</evidence>
<evidence type="ECO:0000313" key="7">
    <source>
        <dbReference type="EMBL" id="WPH03104.1"/>
    </source>
</evidence>
<dbReference type="SUPFAM" id="SSF53187">
    <property type="entry name" value="Zn-dependent exopeptidases"/>
    <property type="match status" value="1"/>
</dbReference>
<dbReference type="InterPro" id="IPR001261">
    <property type="entry name" value="ArgE/DapE_CS"/>
</dbReference>
<dbReference type="Gene3D" id="3.30.70.360">
    <property type="match status" value="1"/>
</dbReference>
<protein>
    <submittedName>
        <fullName evidence="7">Zn-dependent exopeptidase</fullName>
    </submittedName>
</protein>
<dbReference type="PROSITE" id="PS00759">
    <property type="entry name" value="ARGE_DAPE_CPG2_2"/>
    <property type="match status" value="1"/>
</dbReference>
<comment type="similarity">
    <text evidence="2">Belongs to the peptidase M20A family.</text>
</comment>
<evidence type="ECO:0000256" key="5">
    <source>
        <dbReference type="ARBA" id="ARBA00022833"/>
    </source>
</evidence>
<evidence type="ECO:0000256" key="3">
    <source>
        <dbReference type="ARBA" id="ARBA00022723"/>
    </source>
</evidence>
<dbReference type="InterPro" id="IPR002933">
    <property type="entry name" value="Peptidase_M20"/>
</dbReference>
<dbReference type="SUPFAM" id="SSF55031">
    <property type="entry name" value="Bacterial exopeptidase dimerisation domain"/>
    <property type="match status" value="1"/>
</dbReference>
<dbReference type="PANTHER" id="PTHR43808">
    <property type="entry name" value="ACETYLORNITHINE DEACETYLASE"/>
    <property type="match status" value="1"/>
</dbReference>
<proteinExistence type="inferred from homology"/>
<evidence type="ECO:0000256" key="4">
    <source>
        <dbReference type="ARBA" id="ARBA00022801"/>
    </source>
</evidence>
<keyword evidence="5" id="KW-0862">Zinc</keyword>
<dbReference type="EMBL" id="CP138588">
    <property type="protein sequence ID" value="WPH03104.1"/>
    <property type="molecule type" value="Genomic_DNA"/>
</dbReference>
<dbReference type="InterPro" id="IPR050072">
    <property type="entry name" value="Peptidase_M20A"/>
</dbReference>
<dbReference type="PROSITE" id="PS00758">
    <property type="entry name" value="ARGE_DAPE_CPG2_1"/>
    <property type="match status" value="1"/>
</dbReference>
<dbReference type="PANTHER" id="PTHR43808:SF8">
    <property type="entry name" value="PEPTIDASE M20 DIMERISATION DOMAIN-CONTAINING PROTEIN"/>
    <property type="match status" value="1"/>
</dbReference>
<accession>A0AAQ3R9J5</accession>
<dbReference type="GO" id="GO:0046872">
    <property type="term" value="F:metal ion binding"/>
    <property type="evidence" value="ECO:0007669"/>
    <property type="project" value="UniProtKB-KW"/>
</dbReference>
<evidence type="ECO:0000256" key="2">
    <source>
        <dbReference type="ARBA" id="ARBA00006247"/>
    </source>
</evidence>
<feature type="domain" description="Peptidase M20 dimerisation" evidence="6">
    <location>
        <begin position="204"/>
        <end position="305"/>
    </location>
</feature>
<dbReference type="Gene3D" id="3.40.630.10">
    <property type="entry name" value="Zn peptidases"/>
    <property type="match status" value="1"/>
</dbReference>
<keyword evidence="4" id="KW-0378">Hydrolase</keyword>
<dbReference type="Proteomes" id="UP001303373">
    <property type="component" value="Chromosome 9"/>
</dbReference>
<dbReference type="AlphaFoldDB" id="A0AAQ3R9J5"/>
<sequence length="404" mass="43098">MKLSLPAVAALSATASAFGLGGQRALLSQQEHVAATKQLHLTHDLFGLHRNLTQIESISGNEAEVGQWLAESLQSQGYSVEKQFVPGYGRDDRFNILAWPGKTRHTRVLLSSHIDTVPPFYDYDRNDTSISGRGSVDAKASVAAQIIAANNLLSQGVISPSDIALLFVIGEEVGGDGMRAANDLSLHPSAIVFGEPTEGTLVSGHKGNLGLHVKAIGKAAHSGYPWLGRSANEVIVSVLATLMKLADELPESDKYGSTTINLGRIEGGVAGNVVAQDASAQVTIRIAAGTPADIKKAMTKAIHKAVKPFLNDNLNADDVVELTWTSDGYGPVDIDADIPGFKVMTVNYGTDVPNFKMDASQKRYLYGPGSIMVAHSDHEALTPETLEEGVKGYEKILKHLLIKE</sequence>
<dbReference type="Pfam" id="PF01546">
    <property type="entry name" value="Peptidase_M20"/>
    <property type="match status" value="1"/>
</dbReference>
<dbReference type="Pfam" id="PF07687">
    <property type="entry name" value="M20_dimer"/>
    <property type="match status" value="1"/>
</dbReference>
<comment type="cofactor">
    <cofactor evidence="1">
        <name>Zn(2+)</name>
        <dbReference type="ChEBI" id="CHEBI:29105"/>
    </cofactor>
</comment>
<organism evidence="7 8">
    <name type="scientific">Acrodontium crateriforme</name>
    <dbReference type="NCBI Taxonomy" id="150365"/>
    <lineage>
        <taxon>Eukaryota</taxon>
        <taxon>Fungi</taxon>
        <taxon>Dikarya</taxon>
        <taxon>Ascomycota</taxon>
        <taxon>Pezizomycotina</taxon>
        <taxon>Dothideomycetes</taxon>
        <taxon>Dothideomycetidae</taxon>
        <taxon>Mycosphaerellales</taxon>
        <taxon>Teratosphaeriaceae</taxon>
        <taxon>Acrodontium</taxon>
    </lineage>
</organism>
<keyword evidence="3" id="KW-0479">Metal-binding</keyword>
<dbReference type="InterPro" id="IPR036264">
    <property type="entry name" value="Bact_exopeptidase_dim_dom"/>
</dbReference>
<name>A0AAQ3R9J5_9PEZI</name>
<dbReference type="GO" id="GO:0016787">
    <property type="term" value="F:hydrolase activity"/>
    <property type="evidence" value="ECO:0007669"/>
    <property type="project" value="UniProtKB-KW"/>
</dbReference>
<keyword evidence="8" id="KW-1185">Reference proteome</keyword>